<dbReference type="EMBL" id="QPGR01000002">
    <property type="protein sequence ID" value="TBR81963.1"/>
    <property type="molecule type" value="Genomic_DNA"/>
</dbReference>
<organism evidence="1 2">
    <name type="scientific">Campylobacter novaezeelandiae</name>
    <dbReference type="NCBI Taxonomy" id="2267891"/>
    <lineage>
        <taxon>Bacteria</taxon>
        <taxon>Pseudomonadati</taxon>
        <taxon>Campylobacterota</taxon>
        <taxon>Epsilonproteobacteria</taxon>
        <taxon>Campylobacterales</taxon>
        <taxon>Campylobacteraceae</taxon>
        <taxon>Campylobacter</taxon>
    </lineage>
</organism>
<accession>A0A4Q9JV93</accession>
<dbReference type="OrthoDB" id="193695at2"/>
<dbReference type="AlphaFoldDB" id="A0A4Q9JV93"/>
<name>A0A4Q9JV93_9BACT</name>
<sequence length="310" mass="35759">MKKLLFIFILFSSLFSGENNISNTLPHERSIIQKVAIGIGNGKNENEALNNALIDAISKLRGITTANLKQEFKNIDINISSLVQISQSSNTTLQNISNGYINDYKINKIEKTKNGWSIEILAYKYTFEKSKKAKIIVLNPNKELGENLERALNETLSKNKNFQVLERKMDFKDEDKLLKNEQSLDEEKYKFGNVLITDYILEFKFANTSKISQNKISYYKNEKKSLDISYKLIFYPTREIVLFKTINTNLTFNDNKKEQKAWKKIADKINEDLNNLFSKNVILNLQEENYLSGKDANYQIDKDGGLNLGF</sequence>
<dbReference type="Proteomes" id="UP000292583">
    <property type="component" value="Unassembled WGS sequence"/>
</dbReference>
<dbReference type="RefSeq" id="WP_131164042.1">
    <property type="nucleotide sequence ID" value="NZ_CP076657.1"/>
</dbReference>
<comment type="caution">
    <text evidence="1">The sequence shown here is derived from an EMBL/GenBank/DDBJ whole genome shotgun (WGS) entry which is preliminary data.</text>
</comment>
<evidence type="ECO:0000313" key="2">
    <source>
        <dbReference type="Proteomes" id="UP000292583"/>
    </source>
</evidence>
<protein>
    <submittedName>
        <fullName evidence="1">Uncharacterized protein</fullName>
    </submittedName>
</protein>
<evidence type="ECO:0000313" key="1">
    <source>
        <dbReference type="EMBL" id="TBR81963.1"/>
    </source>
</evidence>
<proteinExistence type="predicted"/>
<keyword evidence="2" id="KW-1185">Reference proteome</keyword>
<gene>
    <name evidence="1" type="ORF">DU473_01380</name>
</gene>
<reference evidence="1 2" key="1">
    <citation type="submission" date="2018-07" db="EMBL/GenBank/DDBJ databases">
        <title>Campylobacter zealandensis sp. nov., isolated from birds and water in New Zealand.</title>
        <authorList>
            <person name="Wilkinson D.A."/>
            <person name="Biggs P.J."/>
            <person name="French N.P."/>
            <person name="Midwinter A.C."/>
        </authorList>
    </citation>
    <scope>NUCLEOTIDE SEQUENCE [LARGE SCALE GENOMIC DNA]</scope>
    <source>
        <strain evidence="1 2">B423b</strain>
    </source>
</reference>